<reference evidence="2 3" key="1">
    <citation type="submission" date="2017-12" db="EMBL/GenBank/DDBJ databases">
        <title>A pool of 800 enterococci isolated from chicken carcass rinse samples from New Zealand.</title>
        <authorList>
            <person name="Zhang J."/>
            <person name="Rogers L."/>
            <person name="Midwinter A."/>
            <person name="French N."/>
        </authorList>
    </citation>
    <scope>NUCLEOTIDE SEQUENCE [LARGE SCALE GENOMIC DNA]</scope>
    <source>
        <strain evidence="2 3">EN697</strain>
    </source>
</reference>
<feature type="domain" description="Type I restriction enzyme R protein C-terminal" evidence="1">
    <location>
        <begin position="21"/>
        <end position="231"/>
    </location>
</feature>
<dbReference type="AlphaFoldDB" id="A0AB37VQI9"/>
<dbReference type="Proteomes" id="UP000289562">
    <property type="component" value="Unassembled WGS sequence"/>
</dbReference>
<dbReference type="Pfam" id="PF12008">
    <property type="entry name" value="EcoR124_C"/>
    <property type="match status" value="1"/>
</dbReference>
<sequence>MEKNVEDATKLYSEAKEESGLIYPSYQESKKRFKQAYGKLKEVSSMESIDEHTPLEIRIEYVKAFQELNRAYESLVTYDDYNDDMVKSPTLNNQIQLLEEQIGVYETVKGSLIEEEPEKEGEDFSTIEFYSENTTKLYDIDSTYIDQLLGTYAANSSDAREEIEKALAKLNKTEGVKEVYRQILNAFDVGTLDSNEDIFVIKRRYFTQASDDLIHAFSNEWFVSEKELHASNLQYMPGEDPIPNMKAII</sequence>
<comment type="caution">
    <text evidence="2">The sequence shown here is derived from an EMBL/GenBank/DDBJ whole genome shotgun (WGS) entry which is preliminary data.</text>
</comment>
<protein>
    <submittedName>
        <fullName evidence="2">HsdRI</fullName>
    </submittedName>
</protein>
<accession>A0AB37VQI9</accession>
<dbReference type="EMBL" id="PJVH01000158">
    <property type="protein sequence ID" value="RXU79933.1"/>
    <property type="molecule type" value="Genomic_DNA"/>
</dbReference>
<dbReference type="InterPro" id="IPR022625">
    <property type="entry name" value="TypeI_RM_Rsu_C"/>
</dbReference>
<evidence type="ECO:0000259" key="1">
    <source>
        <dbReference type="Pfam" id="PF12008"/>
    </source>
</evidence>
<gene>
    <name evidence="2" type="ORF">CYQ77_14645</name>
</gene>
<name>A0AB37VQI9_ENTFC</name>
<proteinExistence type="predicted"/>
<feature type="non-terminal residue" evidence="2">
    <location>
        <position position="249"/>
    </location>
</feature>
<organism evidence="2 3">
    <name type="scientific">Enterococcus faecium</name>
    <name type="common">Streptococcus faecium</name>
    <dbReference type="NCBI Taxonomy" id="1352"/>
    <lineage>
        <taxon>Bacteria</taxon>
        <taxon>Bacillati</taxon>
        <taxon>Bacillota</taxon>
        <taxon>Bacilli</taxon>
        <taxon>Lactobacillales</taxon>
        <taxon>Enterococcaceae</taxon>
        <taxon>Enterococcus</taxon>
    </lineage>
</organism>
<evidence type="ECO:0000313" key="3">
    <source>
        <dbReference type="Proteomes" id="UP000289562"/>
    </source>
</evidence>
<evidence type="ECO:0000313" key="2">
    <source>
        <dbReference type="EMBL" id="RXU79933.1"/>
    </source>
</evidence>
<dbReference type="Gene3D" id="1.20.58.910">
    <property type="match status" value="1"/>
</dbReference>